<reference evidence="1 2" key="1">
    <citation type="journal article" date="2023" name="Virus Evol.">
        <title>Computational host range prediction-The good, the bad, and the ugly.</title>
        <authorList>
            <person name="Howell A.A."/>
            <person name="Versoza C.J."/>
            <person name="Pfeifer S.P."/>
        </authorList>
    </citation>
    <scope>NUCLEOTIDE SEQUENCE [LARGE SCALE GENOMIC DNA]</scope>
    <source>
        <strain evidence="1 2">1610/1b</strain>
    </source>
</reference>
<dbReference type="Proteomes" id="UP001479933">
    <property type="component" value="Chromosome"/>
</dbReference>
<name>A0ABZ2U5V1_9ACTN</name>
<dbReference type="PANTHER" id="PTHR37954">
    <property type="entry name" value="BLL4979 PROTEIN"/>
    <property type="match status" value="1"/>
</dbReference>
<dbReference type="InterPro" id="IPR003748">
    <property type="entry name" value="DUF169"/>
</dbReference>
<evidence type="ECO:0000313" key="2">
    <source>
        <dbReference type="Proteomes" id="UP001479933"/>
    </source>
</evidence>
<evidence type="ECO:0000313" key="1">
    <source>
        <dbReference type="EMBL" id="WYY09012.1"/>
    </source>
</evidence>
<dbReference type="Pfam" id="PF02596">
    <property type="entry name" value="DUF169"/>
    <property type="match status" value="1"/>
</dbReference>
<keyword evidence="2" id="KW-1185">Reference proteome</keyword>
<sequence length="234" mass="24794">MIEHPSHRLSELLALRHPPVALTFVDQKPADLAAVTVAAPSACTFWRRAETETFYAAAHDHFNCPIGSLVMGFDLPATVTDELGGLVQSMCDAQYLELSEAAAIPHLATPSAGIVYGPLAQATTAPDLVLAWVDLAHAMLFNEASGTARWTATSADVTGRPGCAALPRAVATNSPSMSFGCIGMRTFTDIDDDLSLVAIPGGELEAFLEALEQTARANASMRTLYEAHREDVVG</sequence>
<proteinExistence type="predicted"/>
<protein>
    <submittedName>
        <fullName evidence="1">DUF169 domain-containing protein</fullName>
    </submittedName>
</protein>
<organism evidence="1 2">
    <name type="scientific">Gordonia hydrophobica</name>
    <dbReference type="NCBI Taxonomy" id="40516"/>
    <lineage>
        <taxon>Bacteria</taxon>
        <taxon>Bacillati</taxon>
        <taxon>Actinomycetota</taxon>
        <taxon>Actinomycetes</taxon>
        <taxon>Mycobacteriales</taxon>
        <taxon>Gordoniaceae</taxon>
        <taxon>Gordonia</taxon>
    </lineage>
</organism>
<dbReference type="EMBL" id="CP136137">
    <property type="protein sequence ID" value="WYY09012.1"/>
    <property type="molecule type" value="Genomic_DNA"/>
</dbReference>
<accession>A0ABZ2U5V1</accession>
<dbReference type="PANTHER" id="PTHR37954:SF3">
    <property type="entry name" value="DUF169 DOMAIN-CONTAINING PROTEIN"/>
    <property type="match status" value="1"/>
</dbReference>
<gene>
    <name evidence="1" type="ORF">RVF87_08155</name>
</gene>
<dbReference type="RefSeq" id="WP_066164221.1">
    <property type="nucleotide sequence ID" value="NZ_CP136137.1"/>
</dbReference>